<feature type="transmembrane region" description="Helical" evidence="1">
    <location>
        <begin position="114"/>
        <end position="135"/>
    </location>
</feature>
<keyword evidence="3" id="KW-0808">Transferase</keyword>
<name>A0A7W3D8F1_CITFR</name>
<reference evidence="3 4" key="1">
    <citation type="submission" date="2020-06" db="EMBL/GenBank/DDBJ databases">
        <title>REHAB project genomes.</title>
        <authorList>
            <person name="Shaw L.P."/>
        </authorList>
    </citation>
    <scope>NUCLEOTIDE SEQUENCE [LARGE SCALE GENOMIC DNA]</scope>
    <source>
        <strain evidence="3 4">RHBSTW-00116</strain>
    </source>
</reference>
<gene>
    <name evidence="3" type="ORF">HV077_21570</name>
</gene>
<dbReference type="InterPro" id="IPR050879">
    <property type="entry name" value="Acyltransferase_3"/>
</dbReference>
<feature type="transmembrane region" description="Helical" evidence="1">
    <location>
        <begin position="45"/>
        <end position="62"/>
    </location>
</feature>
<dbReference type="InterPro" id="IPR002656">
    <property type="entry name" value="Acyl_transf_3_dom"/>
</dbReference>
<feature type="transmembrane region" description="Helical" evidence="1">
    <location>
        <begin position="12"/>
        <end position="33"/>
    </location>
</feature>
<feature type="transmembrane region" description="Helical" evidence="1">
    <location>
        <begin position="201"/>
        <end position="221"/>
    </location>
</feature>
<sequence>MKENKIRSADGVRGFALMIVVVMHATGLFFPSLHDHLGGTGQPGVWLFFVLSAFLLTHKFINSGFSFLNVLSYLLGRTIRILPIFYIAVLIYYLMGFYDLEKMKSIISFDSTYIHLWTIPIEFKFYFLLPIVVYLASSIQKVAGRKYSLLFLILLTLAFAFIYPYTDDEINGRLPYYIPVFMYGIIIAFMYNYFQIKISSLVSDGVSIAIILVFIMLTPPFQGVNGWLGNKFVVLGPFIALFVYLQVNSSGYISTVLSSKIMADLGRYSFSIYLFHIMIIFIVYPKFLDNVTAYLGKVRTSS</sequence>
<dbReference type="EMBL" id="JABXRI010000001">
    <property type="protein sequence ID" value="MBA8064917.1"/>
    <property type="molecule type" value="Genomic_DNA"/>
</dbReference>
<dbReference type="AlphaFoldDB" id="A0A7W3D8F1"/>
<feature type="transmembrane region" description="Helical" evidence="1">
    <location>
        <begin position="74"/>
        <end position="94"/>
    </location>
</feature>
<keyword evidence="1" id="KW-0472">Membrane</keyword>
<feature type="transmembrane region" description="Helical" evidence="1">
    <location>
        <begin position="268"/>
        <end position="287"/>
    </location>
</feature>
<evidence type="ECO:0000313" key="3">
    <source>
        <dbReference type="EMBL" id="MBA8064917.1"/>
    </source>
</evidence>
<keyword evidence="1" id="KW-1133">Transmembrane helix</keyword>
<organism evidence="3 4">
    <name type="scientific">Citrobacter freundii</name>
    <dbReference type="NCBI Taxonomy" id="546"/>
    <lineage>
        <taxon>Bacteria</taxon>
        <taxon>Pseudomonadati</taxon>
        <taxon>Pseudomonadota</taxon>
        <taxon>Gammaproteobacteria</taxon>
        <taxon>Enterobacterales</taxon>
        <taxon>Enterobacteriaceae</taxon>
        <taxon>Citrobacter</taxon>
        <taxon>Citrobacter freundii complex</taxon>
    </lineage>
</organism>
<dbReference type="Proteomes" id="UP000591803">
    <property type="component" value="Unassembled WGS sequence"/>
</dbReference>
<feature type="transmembrane region" description="Helical" evidence="1">
    <location>
        <begin position="227"/>
        <end position="247"/>
    </location>
</feature>
<dbReference type="PANTHER" id="PTHR23028">
    <property type="entry name" value="ACETYLTRANSFERASE"/>
    <property type="match status" value="1"/>
</dbReference>
<feature type="domain" description="Acyltransferase 3" evidence="2">
    <location>
        <begin position="8"/>
        <end position="290"/>
    </location>
</feature>
<proteinExistence type="predicted"/>
<evidence type="ECO:0000256" key="1">
    <source>
        <dbReference type="SAM" id="Phobius"/>
    </source>
</evidence>
<evidence type="ECO:0000259" key="2">
    <source>
        <dbReference type="Pfam" id="PF01757"/>
    </source>
</evidence>
<keyword evidence="3" id="KW-0012">Acyltransferase</keyword>
<keyword evidence="1" id="KW-0812">Transmembrane</keyword>
<evidence type="ECO:0000313" key="4">
    <source>
        <dbReference type="Proteomes" id="UP000591803"/>
    </source>
</evidence>
<accession>A0A7W3D8F1</accession>
<feature type="transmembrane region" description="Helical" evidence="1">
    <location>
        <begin position="147"/>
        <end position="164"/>
    </location>
</feature>
<dbReference type="GO" id="GO:0016747">
    <property type="term" value="F:acyltransferase activity, transferring groups other than amino-acyl groups"/>
    <property type="evidence" value="ECO:0007669"/>
    <property type="project" value="InterPro"/>
</dbReference>
<dbReference type="Pfam" id="PF01757">
    <property type="entry name" value="Acyl_transf_3"/>
    <property type="match status" value="1"/>
</dbReference>
<feature type="transmembrane region" description="Helical" evidence="1">
    <location>
        <begin position="176"/>
        <end position="194"/>
    </location>
</feature>
<comment type="caution">
    <text evidence="3">The sequence shown here is derived from an EMBL/GenBank/DDBJ whole genome shotgun (WGS) entry which is preliminary data.</text>
</comment>
<protein>
    <submittedName>
        <fullName evidence="3">Acyltransferase</fullName>
    </submittedName>
</protein>